<evidence type="ECO:0000313" key="3">
    <source>
        <dbReference type="Proteomes" id="UP001139365"/>
    </source>
</evidence>
<dbReference type="Proteomes" id="UP001139365">
    <property type="component" value="Unassembled WGS sequence"/>
</dbReference>
<keyword evidence="2" id="KW-0560">Oxidoreductase</keyword>
<organism evidence="2 3">
    <name type="scientific">Candidatus Colimorpha enterica</name>
    <dbReference type="NCBI Taxonomy" id="3083063"/>
    <lineage>
        <taxon>Bacteria</taxon>
        <taxon>Pseudomonadati</taxon>
        <taxon>Bacteroidota</taxon>
        <taxon>Bacteroidia</taxon>
        <taxon>Bacteroidales</taxon>
        <taxon>Candidatus Colimorpha</taxon>
    </lineage>
</organism>
<dbReference type="AlphaFoldDB" id="A0AAE3K0Q3"/>
<dbReference type="InterPro" id="IPR023995">
    <property type="entry name" value="HemZ"/>
</dbReference>
<dbReference type="InterPro" id="IPR058240">
    <property type="entry name" value="rSAM_sf"/>
</dbReference>
<dbReference type="GO" id="GO:0051989">
    <property type="term" value="F:coproporphyrinogen dehydrogenase activity"/>
    <property type="evidence" value="ECO:0007669"/>
    <property type="project" value="UniProtKB-EC"/>
</dbReference>
<dbReference type="SFLD" id="SFLDG01065">
    <property type="entry name" value="anaerobic_coproporphyrinogen-I"/>
    <property type="match status" value="1"/>
</dbReference>
<dbReference type="SFLD" id="SFLDF00310">
    <property type="entry name" value="oxygen-independent_coproporphy"/>
    <property type="match status" value="1"/>
</dbReference>
<accession>A0AAE3K0Q3</accession>
<dbReference type="Gene3D" id="3.80.30.20">
    <property type="entry name" value="tm_1862 like domain"/>
    <property type="match status" value="1"/>
</dbReference>
<dbReference type="InterPro" id="IPR006638">
    <property type="entry name" value="Elp3/MiaA/NifB-like_rSAM"/>
</dbReference>
<dbReference type="CDD" id="cd01335">
    <property type="entry name" value="Radical_SAM"/>
    <property type="match status" value="1"/>
</dbReference>
<dbReference type="GO" id="GO:0005737">
    <property type="term" value="C:cytoplasm"/>
    <property type="evidence" value="ECO:0007669"/>
    <property type="project" value="TreeGrafter"/>
</dbReference>
<dbReference type="SMART" id="SM00729">
    <property type="entry name" value="Elp3"/>
    <property type="match status" value="1"/>
</dbReference>
<dbReference type="SFLD" id="SFLDG01082">
    <property type="entry name" value="B12-binding_domain_containing"/>
    <property type="match status" value="1"/>
</dbReference>
<dbReference type="InterPro" id="IPR007197">
    <property type="entry name" value="rSAM"/>
</dbReference>
<dbReference type="EC" id="1.3.98.3" evidence="2"/>
<dbReference type="EMBL" id="JALEMU010000131">
    <property type="protein sequence ID" value="MCI5756257.1"/>
    <property type="molecule type" value="Genomic_DNA"/>
</dbReference>
<sequence>MKLNINGDVNRTFCQNLCLIFFPGAKFPENEPENSGLPEVYIDVHEENGIIVADAVIVSGGTRTAGHGSARICDYVSRDRAVKTSVGSAVLEAGGKLNGTLPPWGILTGVRPAKIAAEMRKRGLDREGIVPALMSEFMVREDKARLLADVNATEEKAVSLAERDTCSLYISIPFCPTRCAYCSFVSYATPAYLATLPDYLDVLCQDIERVCREIKESGERLLTVYIGGGTPTVLDGKQLDRLLSVVRKSIGDTRLLEFTVEAGRPDTVTAEKFDVMLSHGVDRTSINPQILDDGVLELIGRRHTVADFYRAYETARKSGIACINTDLIAGLPGSDAAMFADTVDRIIALAPENVTVHTYCVKRAAEFTEKAAVEGDRLGIYSYSGGDTSECVDYSQRALYAEGYLPYYLYRQKNAQGNLENVGFSKPGHEGLYNIFIMEELQNIRAVGAGAVTKLVGGEKEKIKRIFEPKYTYEYLKEHGKRE</sequence>
<reference evidence="2 3" key="1">
    <citation type="submission" date="2022-03" db="EMBL/GenBank/DDBJ databases">
        <title>Metagenome-assembled genomes from swine fecal metagenomes.</title>
        <authorList>
            <person name="Holman D.B."/>
            <person name="Kommadath A."/>
        </authorList>
    </citation>
    <scope>NUCLEOTIDE SEQUENCE [LARGE SCALE GENOMIC DNA]</scope>
    <source>
        <strain evidence="2">SUG147</strain>
    </source>
</reference>
<dbReference type="NCBIfam" id="TIGR03994">
    <property type="entry name" value="rSAM_HemZ"/>
    <property type="match status" value="1"/>
</dbReference>
<dbReference type="InterPro" id="IPR023404">
    <property type="entry name" value="rSAM_horseshoe"/>
</dbReference>
<feature type="domain" description="Radical SAM core" evidence="1">
    <location>
        <begin position="160"/>
        <end position="411"/>
    </location>
</feature>
<name>A0AAE3K0Q3_9BACT</name>
<dbReference type="GO" id="GO:0051539">
    <property type="term" value="F:4 iron, 4 sulfur cluster binding"/>
    <property type="evidence" value="ECO:0007669"/>
    <property type="project" value="TreeGrafter"/>
</dbReference>
<comment type="caution">
    <text evidence="2">The sequence shown here is derived from an EMBL/GenBank/DDBJ whole genome shotgun (WGS) entry which is preliminary data.</text>
</comment>
<evidence type="ECO:0000259" key="1">
    <source>
        <dbReference type="PROSITE" id="PS51918"/>
    </source>
</evidence>
<dbReference type="Pfam" id="PF04055">
    <property type="entry name" value="Radical_SAM"/>
    <property type="match status" value="1"/>
</dbReference>
<dbReference type="InterPro" id="IPR034505">
    <property type="entry name" value="Coproporphyrinogen-III_oxidase"/>
</dbReference>
<protein>
    <submittedName>
        <fullName evidence="2">Coproporphyrinogen dehydrogenase HemZ</fullName>
        <ecNumber evidence="2">1.3.98.3</ecNumber>
    </submittedName>
</protein>
<proteinExistence type="predicted"/>
<dbReference type="PROSITE" id="PS51918">
    <property type="entry name" value="RADICAL_SAM"/>
    <property type="match status" value="1"/>
</dbReference>
<dbReference type="GO" id="GO:0006779">
    <property type="term" value="P:porphyrin-containing compound biosynthetic process"/>
    <property type="evidence" value="ECO:0007669"/>
    <property type="project" value="TreeGrafter"/>
</dbReference>
<dbReference type="PANTHER" id="PTHR13932">
    <property type="entry name" value="COPROPORPHYRINIGEN III OXIDASE"/>
    <property type="match status" value="1"/>
</dbReference>
<dbReference type="SFLD" id="SFLDS00029">
    <property type="entry name" value="Radical_SAM"/>
    <property type="match status" value="1"/>
</dbReference>
<gene>
    <name evidence="2" type="primary">hemZ</name>
    <name evidence="2" type="ORF">MR241_08205</name>
</gene>
<dbReference type="PANTHER" id="PTHR13932:SF1">
    <property type="entry name" value="OXYGEN-INDEPENDENT COPROPORPHYRINOGEN-III OXIDASE-LIKE PROTEIN HEMZ"/>
    <property type="match status" value="1"/>
</dbReference>
<evidence type="ECO:0000313" key="2">
    <source>
        <dbReference type="EMBL" id="MCI5756257.1"/>
    </source>
</evidence>
<dbReference type="SUPFAM" id="SSF102114">
    <property type="entry name" value="Radical SAM enzymes"/>
    <property type="match status" value="1"/>
</dbReference>